<dbReference type="Gene3D" id="1.10.10.10">
    <property type="entry name" value="Winged helix-like DNA-binding domain superfamily/Winged helix DNA-binding domain"/>
    <property type="match status" value="1"/>
</dbReference>
<gene>
    <name evidence="1" type="ORF">SP6_14_03920</name>
</gene>
<dbReference type="AlphaFoldDB" id="A0A0C9NAH4"/>
<reference evidence="1 2" key="1">
    <citation type="submission" date="2014-08" db="EMBL/GenBank/DDBJ databases">
        <title>Whole genome shotgun sequence of Sphingomonas paucimobilis NBRC 13935.</title>
        <authorList>
            <person name="Hosoyama A."/>
            <person name="Hashimoto M."/>
            <person name="Hosoyama Y."/>
            <person name="Noguchi M."/>
            <person name="Uohara A."/>
            <person name="Ohji S."/>
            <person name="Katano-Makiyama Y."/>
            <person name="Ichikawa N."/>
            <person name="Kimura A."/>
            <person name="Yamazoe A."/>
            <person name="Fujita N."/>
        </authorList>
    </citation>
    <scope>NUCLEOTIDE SEQUENCE [LARGE SCALE GENOMIC DNA]</scope>
    <source>
        <strain evidence="1 2">NBRC 13935</strain>
    </source>
</reference>
<name>A0A0C9NAH4_SPHPI</name>
<dbReference type="InterPro" id="IPR036388">
    <property type="entry name" value="WH-like_DNA-bd_sf"/>
</dbReference>
<keyword evidence="2" id="KW-1185">Reference proteome</keyword>
<comment type="caution">
    <text evidence="1">The sequence shown here is derived from an EMBL/GenBank/DDBJ whole genome shotgun (WGS) entry which is preliminary data.</text>
</comment>
<dbReference type="Pfam" id="PF02082">
    <property type="entry name" value="Rrf2"/>
    <property type="match status" value="1"/>
</dbReference>
<dbReference type="InterPro" id="IPR036390">
    <property type="entry name" value="WH_DNA-bd_sf"/>
</dbReference>
<dbReference type="EMBL" id="BBJS01000014">
    <property type="protein sequence ID" value="GAN13232.1"/>
    <property type="molecule type" value="Genomic_DNA"/>
</dbReference>
<accession>A0A0C9NAH4</accession>
<dbReference type="Proteomes" id="UP000032025">
    <property type="component" value="Unassembled WGS sequence"/>
</dbReference>
<dbReference type="PROSITE" id="PS51197">
    <property type="entry name" value="HTH_RRF2_2"/>
    <property type="match status" value="1"/>
</dbReference>
<organism evidence="1 2">
    <name type="scientific">Sphingomonas paucimobilis NBRC 13935</name>
    <dbReference type="NCBI Taxonomy" id="1219050"/>
    <lineage>
        <taxon>Bacteria</taxon>
        <taxon>Pseudomonadati</taxon>
        <taxon>Pseudomonadota</taxon>
        <taxon>Alphaproteobacteria</taxon>
        <taxon>Sphingomonadales</taxon>
        <taxon>Sphingomonadaceae</taxon>
        <taxon>Sphingomonas</taxon>
    </lineage>
</organism>
<evidence type="ECO:0000313" key="1">
    <source>
        <dbReference type="EMBL" id="GAN13232.1"/>
    </source>
</evidence>
<evidence type="ECO:0000313" key="2">
    <source>
        <dbReference type="Proteomes" id="UP000032025"/>
    </source>
</evidence>
<dbReference type="PANTHER" id="PTHR33221:SF15">
    <property type="entry name" value="HTH-TYPE TRANSCRIPTIONAL REGULATOR YWGB-RELATED"/>
    <property type="match status" value="1"/>
</dbReference>
<dbReference type="InterPro" id="IPR000944">
    <property type="entry name" value="Tscrpt_reg_Rrf2"/>
</dbReference>
<proteinExistence type="predicted"/>
<sequence length="148" mass="16042">MKDYIVRNCSRLAQMLHVLLHMARHERPMTSEAIARMLGTNPVVVRRTMAGLRDVGYVGPEKGHGGGWEIAQPLQSVCLLDVHRAVGGPRLFAIGHENAHADCAVEKAVNTALDDALRDAETLLVARLDAISLAELARDFDAHCDAAG</sequence>
<dbReference type="SUPFAM" id="SSF46785">
    <property type="entry name" value="Winged helix' DNA-binding domain"/>
    <property type="match status" value="1"/>
</dbReference>
<dbReference type="GO" id="GO:0003700">
    <property type="term" value="F:DNA-binding transcription factor activity"/>
    <property type="evidence" value="ECO:0007669"/>
    <property type="project" value="TreeGrafter"/>
</dbReference>
<protein>
    <submittedName>
        <fullName evidence="1">DNA, contig: SP614</fullName>
    </submittedName>
</protein>
<dbReference type="GO" id="GO:0005829">
    <property type="term" value="C:cytosol"/>
    <property type="evidence" value="ECO:0007669"/>
    <property type="project" value="TreeGrafter"/>
</dbReference>
<dbReference type="PANTHER" id="PTHR33221">
    <property type="entry name" value="WINGED HELIX-TURN-HELIX TRANSCRIPTIONAL REGULATOR, RRF2 FAMILY"/>
    <property type="match status" value="1"/>
</dbReference>